<keyword evidence="9" id="KW-0539">Nucleus</keyword>
<evidence type="ECO:0000256" key="5">
    <source>
        <dbReference type="ARBA" id="ARBA00022723"/>
    </source>
</evidence>
<gene>
    <name evidence="13" type="ORF">LGLO00237_LOCUS29835</name>
</gene>
<dbReference type="SUPFAM" id="SSF57850">
    <property type="entry name" value="RING/U-box"/>
    <property type="match status" value="1"/>
</dbReference>
<protein>
    <recommendedName>
        <fullName evidence="12">RING-type domain-containing protein</fullName>
    </recommendedName>
</protein>
<keyword evidence="6 10" id="KW-0863">Zinc-finger</keyword>
<dbReference type="EMBL" id="HBIV01042465">
    <property type="protein sequence ID" value="CAE0678054.1"/>
    <property type="molecule type" value="Transcribed_RNA"/>
</dbReference>
<feature type="region of interest" description="Disordered" evidence="11">
    <location>
        <begin position="1"/>
        <end position="60"/>
    </location>
</feature>
<feature type="compositionally biased region" description="Basic and acidic residues" evidence="11">
    <location>
        <begin position="12"/>
        <end position="22"/>
    </location>
</feature>
<evidence type="ECO:0000256" key="8">
    <source>
        <dbReference type="ARBA" id="ARBA00022833"/>
    </source>
</evidence>
<sequence>MGGGSSKQLKHRQPEGKERTLSENRSSSPQRGTSETLHFSDGNQKMLKPNGDIYSNGTRAGKGQWVSKTRFVSTWGQGWWIGEVTQQGMRTVWIPHSRRDEQKTATCRHLEKWTVTPDLTKFGVQPIKSTATLKSTAAKNHASKPKKNTISKLTKCAICRNSYTEPCVECQASSLPLCALATGECGHKYHQHCIERWLRVRSMCPLDNKDWVLLSNESPTEDECDGPETERVLDEDAGLANPD</sequence>
<keyword evidence="8" id="KW-0862">Zinc</keyword>
<evidence type="ECO:0000259" key="12">
    <source>
        <dbReference type="PROSITE" id="PS50089"/>
    </source>
</evidence>
<proteinExistence type="predicted"/>
<evidence type="ECO:0000256" key="11">
    <source>
        <dbReference type="SAM" id="MobiDB-lite"/>
    </source>
</evidence>
<evidence type="ECO:0000256" key="10">
    <source>
        <dbReference type="PROSITE-ProRule" id="PRU00175"/>
    </source>
</evidence>
<evidence type="ECO:0000256" key="6">
    <source>
        <dbReference type="ARBA" id="ARBA00022771"/>
    </source>
</evidence>
<keyword evidence="4" id="KW-0963">Cytoplasm</keyword>
<dbReference type="AlphaFoldDB" id="A0A7S3ZBG1"/>
<keyword evidence="5" id="KW-0479">Metal-binding</keyword>
<dbReference type="GO" id="GO:0008270">
    <property type="term" value="F:zinc ion binding"/>
    <property type="evidence" value="ECO:0007669"/>
    <property type="project" value="UniProtKB-KW"/>
</dbReference>
<reference evidence="13" key="1">
    <citation type="submission" date="2021-01" db="EMBL/GenBank/DDBJ databases">
        <authorList>
            <person name="Corre E."/>
            <person name="Pelletier E."/>
            <person name="Niang G."/>
            <person name="Scheremetjew M."/>
            <person name="Finn R."/>
            <person name="Kale V."/>
            <person name="Holt S."/>
            <person name="Cochrane G."/>
            <person name="Meng A."/>
            <person name="Brown T."/>
            <person name="Cohen L."/>
        </authorList>
    </citation>
    <scope>NUCLEOTIDE SEQUENCE</scope>
    <source>
        <strain evidence="13">CCCM811</strain>
    </source>
</reference>
<accession>A0A7S3ZBG1</accession>
<evidence type="ECO:0000256" key="1">
    <source>
        <dbReference type="ARBA" id="ARBA00004123"/>
    </source>
</evidence>
<dbReference type="InterPro" id="IPR013083">
    <property type="entry name" value="Znf_RING/FYVE/PHD"/>
</dbReference>
<dbReference type="Pfam" id="PF12678">
    <property type="entry name" value="zf-rbx1"/>
    <property type="match status" value="1"/>
</dbReference>
<dbReference type="PROSITE" id="PS50089">
    <property type="entry name" value="ZF_RING_2"/>
    <property type="match status" value="1"/>
</dbReference>
<dbReference type="InterPro" id="IPR051031">
    <property type="entry name" value="RING-box_E3_Ubiquitin_Ligase"/>
</dbReference>
<evidence type="ECO:0000256" key="2">
    <source>
        <dbReference type="ARBA" id="ARBA00004496"/>
    </source>
</evidence>
<dbReference type="GO" id="GO:0005737">
    <property type="term" value="C:cytoplasm"/>
    <property type="evidence" value="ECO:0007669"/>
    <property type="project" value="UniProtKB-SubCell"/>
</dbReference>
<evidence type="ECO:0000256" key="9">
    <source>
        <dbReference type="ARBA" id="ARBA00023242"/>
    </source>
</evidence>
<evidence type="ECO:0000256" key="7">
    <source>
        <dbReference type="ARBA" id="ARBA00022786"/>
    </source>
</evidence>
<feature type="region of interest" description="Disordered" evidence="11">
    <location>
        <begin position="217"/>
        <end position="243"/>
    </location>
</feature>
<dbReference type="Gene3D" id="3.30.40.10">
    <property type="entry name" value="Zinc/RING finger domain, C3HC4 (zinc finger)"/>
    <property type="match status" value="1"/>
</dbReference>
<comment type="pathway">
    <text evidence="3">Protein modification; protein ubiquitination.</text>
</comment>
<evidence type="ECO:0000256" key="4">
    <source>
        <dbReference type="ARBA" id="ARBA00022490"/>
    </source>
</evidence>
<feature type="compositionally biased region" description="Polar residues" evidence="11">
    <location>
        <begin position="23"/>
        <end position="43"/>
    </location>
</feature>
<dbReference type="InterPro" id="IPR024766">
    <property type="entry name" value="Znf_RING_H2"/>
</dbReference>
<feature type="domain" description="RING-type" evidence="12">
    <location>
        <begin position="156"/>
        <end position="208"/>
    </location>
</feature>
<organism evidence="13">
    <name type="scientific">Lotharella globosa</name>
    <dbReference type="NCBI Taxonomy" id="91324"/>
    <lineage>
        <taxon>Eukaryota</taxon>
        <taxon>Sar</taxon>
        <taxon>Rhizaria</taxon>
        <taxon>Cercozoa</taxon>
        <taxon>Chlorarachniophyceae</taxon>
        <taxon>Lotharella</taxon>
    </lineage>
</organism>
<dbReference type="InterPro" id="IPR001841">
    <property type="entry name" value="Znf_RING"/>
</dbReference>
<dbReference type="GO" id="GO:0005634">
    <property type="term" value="C:nucleus"/>
    <property type="evidence" value="ECO:0007669"/>
    <property type="project" value="UniProtKB-SubCell"/>
</dbReference>
<evidence type="ECO:0000256" key="3">
    <source>
        <dbReference type="ARBA" id="ARBA00004906"/>
    </source>
</evidence>
<comment type="subcellular location">
    <subcellularLocation>
        <location evidence="2">Cytoplasm</location>
    </subcellularLocation>
    <subcellularLocation>
        <location evidence="1">Nucleus</location>
    </subcellularLocation>
</comment>
<keyword evidence="7" id="KW-0833">Ubl conjugation pathway</keyword>
<evidence type="ECO:0000313" key="13">
    <source>
        <dbReference type="EMBL" id="CAE0678054.1"/>
    </source>
</evidence>
<name>A0A7S3ZBG1_9EUKA</name>
<dbReference type="PANTHER" id="PTHR11210">
    <property type="entry name" value="RING BOX"/>
    <property type="match status" value="1"/>
</dbReference>